<dbReference type="GO" id="GO:0022857">
    <property type="term" value="F:transmembrane transporter activity"/>
    <property type="evidence" value="ECO:0007669"/>
    <property type="project" value="InterPro"/>
</dbReference>
<evidence type="ECO:0000256" key="7">
    <source>
        <dbReference type="ARBA" id="ARBA00022694"/>
    </source>
</evidence>
<dbReference type="Gene3D" id="1.20.1250.20">
    <property type="entry name" value="MFS general substrate transporter like domains"/>
    <property type="match status" value="2"/>
</dbReference>
<evidence type="ECO:0000256" key="12">
    <source>
        <dbReference type="ARBA" id="ARBA00022857"/>
    </source>
</evidence>
<dbReference type="GO" id="GO:0046872">
    <property type="term" value="F:metal ion binding"/>
    <property type="evidence" value="ECO:0007669"/>
    <property type="project" value="UniProtKB-KW"/>
</dbReference>
<dbReference type="InterPro" id="IPR036291">
    <property type="entry name" value="NAD(P)-bd_dom_sf"/>
</dbReference>
<feature type="transmembrane region" description="Helical" evidence="19">
    <location>
        <begin position="517"/>
        <end position="537"/>
    </location>
</feature>
<dbReference type="InterPro" id="IPR031168">
    <property type="entry name" value="G_TrmE"/>
</dbReference>
<dbReference type="SUPFAM" id="SSF103473">
    <property type="entry name" value="MFS general substrate transporter"/>
    <property type="match status" value="1"/>
</dbReference>
<dbReference type="CDD" id="cd12156">
    <property type="entry name" value="HPPR"/>
    <property type="match status" value="1"/>
</dbReference>
<keyword evidence="12" id="KW-0521">NADP</keyword>
<keyword evidence="5" id="KW-0963">Cytoplasm</keyword>
<dbReference type="FunFam" id="3.40.50.300:FF:000249">
    <property type="entry name" value="tRNA modification GTPase MnmE"/>
    <property type="match status" value="1"/>
</dbReference>
<feature type="domain" description="TrmE-type G" evidence="21">
    <location>
        <begin position="216"/>
        <end position="377"/>
    </location>
</feature>
<dbReference type="SUPFAM" id="SSF52283">
    <property type="entry name" value="Formate/glycerate dehydrogenase catalytic domain-like"/>
    <property type="match status" value="1"/>
</dbReference>
<evidence type="ECO:0000256" key="19">
    <source>
        <dbReference type="SAM" id="Phobius"/>
    </source>
</evidence>
<dbReference type="NCBIfam" id="TIGR00231">
    <property type="entry name" value="small_GTP"/>
    <property type="match status" value="1"/>
</dbReference>
<dbReference type="GO" id="GO:0005743">
    <property type="term" value="C:mitochondrial inner membrane"/>
    <property type="evidence" value="ECO:0007669"/>
    <property type="project" value="EnsemblFungi"/>
</dbReference>
<dbReference type="FunFam" id="3.40.50.720:FF:000213">
    <property type="entry name" value="Putative 2-hydroxyacid dehydrogenase"/>
    <property type="match status" value="1"/>
</dbReference>
<keyword evidence="6 19" id="KW-0812">Transmembrane</keyword>
<dbReference type="PANTHER" id="PTHR42714:SF2">
    <property type="entry name" value="TRNA MODIFICATION GTPASE GTPBP3, MITOCHONDRIAL"/>
    <property type="match status" value="1"/>
</dbReference>
<dbReference type="SUPFAM" id="SSF52540">
    <property type="entry name" value="P-loop containing nucleoside triphosphate hydrolases"/>
    <property type="match status" value="1"/>
</dbReference>
<feature type="transmembrane region" description="Helical" evidence="19">
    <location>
        <begin position="485"/>
        <end position="505"/>
    </location>
</feature>
<feature type="transmembrane region" description="Helical" evidence="19">
    <location>
        <begin position="713"/>
        <end position="732"/>
    </location>
</feature>
<name>A0A0A2VZ95_BEABA</name>
<keyword evidence="17 19" id="KW-0472">Membrane</keyword>
<feature type="transmembrane region" description="Helical" evidence="19">
    <location>
        <begin position="796"/>
        <end position="816"/>
    </location>
</feature>
<reference evidence="22 23" key="1">
    <citation type="submission" date="2012-10" db="EMBL/GenBank/DDBJ databases">
        <title>Genome sequencing and analysis of entomopathogenic fungi Beauveria bassiana D1-5.</title>
        <authorList>
            <person name="Li Q."/>
            <person name="Wang L."/>
            <person name="Zhang Z."/>
            <person name="Wang Q."/>
            <person name="Ren J."/>
            <person name="Wang M."/>
            <person name="Xu W."/>
            <person name="Wang J."/>
            <person name="Lu Y."/>
            <person name="Du Q."/>
            <person name="Sun Z."/>
        </authorList>
    </citation>
    <scope>NUCLEOTIDE SEQUENCE [LARGE SCALE GENOMIC DNA]</scope>
    <source>
        <strain evidence="22 23">D1-5</strain>
    </source>
</reference>
<keyword evidence="9 18" id="KW-0547">Nucleotide-binding</keyword>
<dbReference type="InterPro" id="IPR020846">
    <property type="entry name" value="MFS_dom"/>
</dbReference>
<evidence type="ECO:0000256" key="16">
    <source>
        <dbReference type="ARBA" id="ARBA00023134"/>
    </source>
</evidence>
<keyword evidence="16 18" id="KW-0342">GTP-binding</keyword>
<keyword evidence="8" id="KW-0479">Metal-binding</keyword>
<dbReference type="CDD" id="cd14858">
    <property type="entry name" value="TrmE_N"/>
    <property type="match status" value="1"/>
</dbReference>
<dbReference type="InterPro" id="IPR027266">
    <property type="entry name" value="TrmE/GcvT-like"/>
</dbReference>
<dbReference type="CDD" id="cd04164">
    <property type="entry name" value="trmE"/>
    <property type="match status" value="1"/>
</dbReference>
<keyword evidence="7 18" id="KW-0819">tRNA processing</keyword>
<dbReference type="FunFam" id="3.30.1360.120:FF:000001">
    <property type="entry name" value="tRNA modification GTPase MnmE"/>
    <property type="match status" value="1"/>
</dbReference>
<dbReference type="Pfam" id="PF00389">
    <property type="entry name" value="2-Hacid_dh"/>
    <property type="match status" value="1"/>
</dbReference>
<comment type="similarity">
    <text evidence="3 18">Belongs to the TRAFAC class TrmE-Era-EngA-EngB-Septin-like GTPase superfamily. TrmE GTPase family.</text>
</comment>
<feature type="transmembrane region" description="Helical" evidence="19">
    <location>
        <begin position="579"/>
        <end position="598"/>
    </location>
</feature>
<keyword evidence="4" id="KW-0813">Transport</keyword>
<dbReference type="Gene3D" id="1.20.120.430">
    <property type="entry name" value="tRNA modification GTPase MnmE domain 2"/>
    <property type="match status" value="1"/>
</dbReference>
<feature type="transmembrane region" description="Helical" evidence="19">
    <location>
        <begin position="610"/>
        <end position="630"/>
    </location>
</feature>
<dbReference type="Pfam" id="PF02826">
    <property type="entry name" value="2-Hacid_dh_C"/>
    <property type="match status" value="1"/>
</dbReference>
<sequence length="1159" mass="125730">MSNHDTIIAQATPPGRGGVGILRISGRQAREVAEAVLGKLPKPRYADYLPFRDADGSALDQGIALWFPGPNSFTGEDVLELQGHGGPVILDLLLKRILTLPGLRIANPGEFSERAFLNDKLDLAQAEAIADLIDASSEQAARSALNSLQGAFSARINHLVEALTHLRIYVEAAIDFPDEEIDFLSDGKIEAQLHRVIGDLDAVRAEARQGSLLREGMKVVIAGRPNAGKSSLLNALAGREAAIVTDIAGTTRDVLREHIHIDGMPLHIIDTAGLREASDEVERIGIERAWKEIEQADRVLFMVDGTTTDAVDPAAIWPDFIARLPERLPITVVRNKADVTGETLGLSEVSGHSLVRLSARTGEGVEVLRAHLKESMGFETNMEGGFLARRRHLQALEQAATHLQQGKAQLLGAWAGELLAEELRLAQQNLSEITGEFSSDDLSTLTKINAKIIPFVVLCYFIANLDKTNISIAALQMNADLGLTASMYGLGVGIFYVSYIIFELPSNILMTKVGARLWIARIMVTWGIASTGMAFIQSANQLYVMRFLLGMAEAGFTPGIIYYIACWFPKSNRARAMSFFYMGSVAASVIGLPISGLLLNMDGLGGIVGWRWLFAIEGIPAIIMGCMVLWKLPDTPNHAKWLTPEQKTWLVNQVTRDNASAIVGHQHSWVSALRNKIVLLLSLVWFLQAFGSIGITLFLPLILKSMVVDQSNFVISVLAAVPFIFACLFMYFNGRHSDITRERPLHLGLPLIISGLLLAAAIFCSNMLVAYVLLILSVGFNFALLPVFWAVTTEKLAGVAAAASIAFINSIANFAGLGLPPILGKIKDATNSYHSGLLLIAVALIVGGIIGIIQFDVPEMLLEQLNQRYDIYRYDSLTPEEFTALAPEFRVALSSGEATVTREFFRSLPNLTLLAVFGVGYDGVDALAARELGVKVTHTPDVLTDDVADLAMGLMISASRQIPGAQRFIERGGWQNNLYPWTRRVSGSRLGIFGLGRIGHAIAKRAAAFDMHIAYTDRQRQEGVPFTWHDSLAKLAADSDYLVVCTPGGAGNRHLVDRGVMDALGAEGILINISRGSVVDEQALIQALEAGTLGGAALDVYENEPHVSGGLLERDNVVLTPHMGSATWSTRRAMTQLVVDNVDACFAGRPLPTPVPECR</sequence>
<dbReference type="GO" id="GO:0003924">
    <property type="term" value="F:GTPase activity"/>
    <property type="evidence" value="ECO:0007669"/>
    <property type="project" value="InterPro"/>
</dbReference>
<evidence type="ECO:0000256" key="4">
    <source>
        <dbReference type="ARBA" id="ARBA00022448"/>
    </source>
</evidence>
<dbReference type="InterPro" id="IPR006073">
    <property type="entry name" value="GTP-bd"/>
</dbReference>
<dbReference type="Pfam" id="PF07690">
    <property type="entry name" value="MFS_1"/>
    <property type="match status" value="1"/>
</dbReference>
<dbReference type="InterPro" id="IPR018948">
    <property type="entry name" value="GTP-bd_TrmE_N"/>
</dbReference>
<keyword evidence="10" id="KW-0378">Hydrolase</keyword>
<dbReference type="EMBL" id="ANFO01000065">
    <property type="protein sequence ID" value="KGQ12988.1"/>
    <property type="molecule type" value="Genomic_DNA"/>
</dbReference>
<dbReference type="NCBIfam" id="NF003661">
    <property type="entry name" value="PRK05291.1-3"/>
    <property type="match status" value="1"/>
</dbReference>
<evidence type="ECO:0000256" key="1">
    <source>
        <dbReference type="ARBA" id="ARBA00004141"/>
    </source>
</evidence>
<organism evidence="22 23">
    <name type="scientific">Beauveria bassiana D1-5</name>
    <dbReference type="NCBI Taxonomy" id="1245745"/>
    <lineage>
        <taxon>Eukaryota</taxon>
        <taxon>Fungi</taxon>
        <taxon>Dikarya</taxon>
        <taxon>Ascomycota</taxon>
        <taxon>Pezizomycotina</taxon>
        <taxon>Sordariomycetes</taxon>
        <taxon>Hypocreomycetidae</taxon>
        <taxon>Hypocreales</taxon>
        <taxon>Cordycipitaceae</taxon>
        <taxon>Beauveria</taxon>
    </lineage>
</organism>
<evidence type="ECO:0000256" key="5">
    <source>
        <dbReference type="ARBA" id="ARBA00022490"/>
    </source>
</evidence>
<feature type="transmembrane region" description="Helical" evidence="19">
    <location>
        <begin position="744"/>
        <end position="763"/>
    </location>
</feature>
<dbReference type="PROSITE" id="PS51709">
    <property type="entry name" value="G_TRME"/>
    <property type="match status" value="1"/>
</dbReference>
<comment type="caution">
    <text evidence="22">The sequence shown here is derived from an EMBL/GenBank/DDBJ whole genome shotgun (WGS) entry which is preliminary data.</text>
</comment>
<evidence type="ECO:0000256" key="2">
    <source>
        <dbReference type="ARBA" id="ARBA00004496"/>
    </source>
</evidence>
<dbReference type="PANTHER" id="PTHR42714">
    <property type="entry name" value="TRNA MODIFICATION GTPASE GTPBP3"/>
    <property type="match status" value="1"/>
</dbReference>
<evidence type="ECO:0000256" key="14">
    <source>
        <dbReference type="ARBA" id="ARBA00023002"/>
    </source>
</evidence>
<feature type="transmembrane region" description="Helical" evidence="19">
    <location>
        <begin position="677"/>
        <end position="701"/>
    </location>
</feature>
<dbReference type="Pfam" id="PF10396">
    <property type="entry name" value="TrmE_N"/>
    <property type="match status" value="1"/>
</dbReference>
<dbReference type="Pfam" id="PF12631">
    <property type="entry name" value="MnmE_helical"/>
    <property type="match status" value="1"/>
</dbReference>
<evidence type="ECO:0000259" key="21">
    <source>
        <dbReference type="PROSITE" id="PS51709"/>
    </source>
</evidence>
<keyword evidence="11" id="KW-0460">Magnesium</keyword>
<feature type="transmembrane region" description="Helical" evidence="19">
    <location>
        <begin position="769"/>
        <end position="789"/>
    </location>
</feature>
<dbReference type="PROSITE" id="PS50850">
    <property type="entry name" value="MFS"/>
    <property type="match status" value="1"/>
</dbReference>
<dbReference type="Gene3D" id="3.30.1360.120">
    <property type="entry name" value="Probable tRNA modification gtpase trme, domain 1"/>
    <property type="match status" value="1"/>
</dbReference>
<dbReference type="InterPro" id="IPR006140">
    <property type="entry name" value="D-isomer_DH_NAD-bd"/>
</dbReference>
<evidence type="ECO:0000256" key="13">
    <source>
        <dbReference type="ARBA" id="ARBA00022989"/>
    </source>
</evidence>
<dbReference type="GO" id="GO:0016616">
    <property type="term" value="F:oxidoreductase activity, acting on the CH-OH group of donors, NAD or NADP as acceptor"/>
    <property type="evidence" value="ECO:0007669"/>
    <property type="project" value="InterPro"/>
</dbReference>
<dbReference type="Pfam" id="PF01926">
    <property type="entry name" value="MMR_HSR1"/>
    <property type="match status" value="1"/>
</dbReference>
<feature type="transmembrane region" description="Helical" evidence="19">
    <location>
        <begin position="543"/>
        <end position="567"/>
    </location>
</feature>
<dbReference type="AlphaFoldDB" id="A0A0A2VZ95"/>
<evidence type="ECO:0000256" key="11">
    <source>
        <dbReference type="ARBA" id="ARBA00022842"/>
    </source>
</evidence>
<dbReference type="GO" id="GO:0030488">
    <property type="term" value="P:tRNA methylation"/>
    <property type="evidence" value="ECO:0007669"/>
    <property type="project" value="TreeGrafter"/>
</dbReference>
<dbReference type="InterPro" id="IPR027368">
    <property type="entry name" value="MnmE_dom2"/>
</dbReference>
<accession>A0A0A2VZ95</accession>
<keyword evidence="13 19" id="KW-1133">Transmembrane helix</keyword>
<dbReference type="InterPro" id="IPR027417">
    <property type="entry name" value="P-loop_NTPase"/>
</dbReference>
<feature type="transmembrane region" description="Helical" evidence="19">
    <location>
        <begin position="836"/>
        <end position="855"/>
    </location>
</feature>
<evidence type="ECO:0000256" key="8">
    <source>
        <dbReference type="ARBA" id="ARBA00022723"/>
    </source>
</evidence>
<feature type="domain" description="Major facilitator superfamily (MFS) profile" evidence="20">
    <location>
        <begin position="452"/>
        <end position="859"/>
    </location>
</feature>
<dbReference type="STRING" id="1245745.A0A0A2VZ95"/>
<dbReference type="SUPFAM" id="SSF51735">
    <property type="entry name" value="NAD(P)-binding Rossmann-fold domains"/>
    <property type="match status" value="1"/>
</dbReference>
<dbReference type="InterPro" id="IPR036259">
    <property type="entry name" value="MFS_trans_sf"/>
</dbReference>
<dbReference type="CDD" id="cd17319">
    <property type="entry name" value="MFS_ExuT_GudP_like"/>
    <property type="match status" value="1"/>
</dbReference>
<dbReference type="InterPro" id="IPR005225">
    <property type="entry name" value="Small_GTP-bd"/>
</dbReference>
<comment type="subcellular location">
    <subcellularLocation>
        <location evidence="2">Cytoplasm</location>
    </subcellularLocation>
    <subcellularLocation>
        <location evidence="1">Membrane</location>
        <topology evidence="1">Multi-pass membrane protein</topology>
    </subcellularLocation>
</comment>
<evidence type="ECO:0000256" key="9">
    <source>
        <dbReference type="ARBA" id="ARBA00022741"/>
    </source>
</evidence>
<evidence type="ECO:0000313" key="22">
    <source>
        <dbReference type="EMBL" id="KGQ12988.1"/>
    </source>
</evidence>
<evidence type="ECO:0000256" key="3">
    <source>
        <dbReference type="ARBA" id="ARBA00011043"/>
    </source>
</evidence>
<keyword evidence="14" id="KW-0560">Oxidoreductase</keyword>
<evidence type="ECO:0000256" key="6">
    <source>
        <dbReference type="ARBA" id="ARBA00022692"/>
    </source>
</evidence>
<dbReference type="NCBIfam" id="TIGR00450">
    <property type="entry name" value="mnmE_trmE_thdF"/>
    <property type="match status" value="1"/>
</dbReference>
<proteinExistence type="inferred from homology"/>
<dbReference type="GO" id="GO:0005525">
    <property type="term" value="F:GTP binding"/>
    <property type="evidence" value="ECO:0007669"/>
    <property type="project" value="UniProtKB-KW"/>
</dbReference>
<dbReference type="GO" id="GO:0005829">
    <property type="term" value="C:cytosol"/>
    <property type="evidence" value="ECO:0007669"/>
    <property type="project" value="TreeGrafter"/>
</dbReference>
<evidence type="ECO:0000256" key="10">
    <source>
        <dbReference type="ARBA" id="ARBA00022801"/>
    </source>
</evidence>
<dbReference type="HOGENOM" id="CLU_275444_0_0_1"/>
<dbReference type="GO" id="GO:0051287">
    <property type="term" value="F:NAD binding"/>
    <property type="evidence" value="ECO:0007669"/>
    <property type="project" value="InterPro"/>
</dbReference>
<dbReference type="FunFam" id="1.20.1250.20:FF:000018">
    <property type="entry name" value="MFS transporter permease"/>
    <property type="match status" value="1"/>
</dbReference>
<evidence type="ECO:0000313" key="23">
    <source>
        <dbReference type="Proteomes" id="UP000030106"/>
    </source>
</evidence>
<evidence type="ECO:0000256" key="18">
    <source>
        <dbReference type="RuleBase" id="RU003313"/>
    </source>
</evidence>
<evidence type="ECO:0000256" key="17">
    <source>
        <dbReference type="ARBA" id="ARBA00023136"/>
    </source>
</evidence>
<keyword evidence="15" id="KW-0520">NAD</keyword>
<dbReference type="HAMAP" id="MF_00379">
    <property type="entry name" value="GTPase_MnmE"/>
    <property type="match status" value="1"/>
</dbReference>
<dbReference type="InterPro" id="IPR004520">
    <property type="entry name" value="GTPase_MnmE"/>
</dbReference>
<gene>
    <name evidence="22" type="ORF">BBAD15_g1235</name>
</gene>
<dbReference type="Gene3D" id="3.40.50.300">
    <property type="entry name" value="P-loop containing nucleotide triphosphate hydrolases"/>
    <property type="match status" value="1"/>
</dbReference>
<dbReference type="Proteomes" id="UP000030106">
    <property type="component" value="Unassembled WGS sequence"/>
</dbReference>
<evidence type="ECO:0000256" key="15">
    <source>
        <dbReference type="ARBA" id="ARBA00023027"/>
    </source>
</evidence>
<dbReference type="InterPro" id="IPR006139">
    <property type="entry name" value="D-isomer_2_OHA_DH_cat_dom"/>
</dbReference>
<dbReference type="InterPro" id="IPR025867">
    <property type="entry name" value="MnmE_helical"/>
</dbReference>
<protein>
    <submittedName>
        <fullName evidence="22">tRNA modification GTPase MnmE</fullName>
    </submittedName>
</protein>
<dbReference type="Gene3D" id="3.40.50.720">
    <property type="entry name" value="NAD(P)-binding Rossmann-like Domain"/>
    <property type="match status" value="2"/>
</dbReference>
<dbReference type="GO" id="GO:0070899">
    <property type="term" value="P:mitochondrial tRNA wobble uridine modification"/>
    <property type="evidence" value="ECO:0007669"/>
    <property type="project" value="EnsemblFungi"/>
</dbReference>
<evidence type="ECO:0000259" key="20">
    <source>
        <dbReference type="PROSITE" id="PS50850"/>
    </source>
</evidence>
<dbReference type="InterPro" id="IPR011701">
    <property type="entry name" value="MFS"/>
</dbReference>